<evidence type="ECO:0000313" key="1">
    <source>
        <dbReference type="EMBL" id="EHD04831.1"/>
    </source>
</evidence>
<sequence>MESTASIPHLVGQEKHFYLENDNLYSQYLYMSNQNNMLTVKQNK</sequence>
<name>G5S9E0_SALET</name>
<reference evidence="1 2" key="1">
    <citation type="journal article" date="2011" name="BMC Genomics">
        <title>Genome sequencing reveals diversification of virulence factor content and possible host adaptation in distinct subpopulations of Salmonella enterica.</title>
        <authorList>
            <person name="den Bakker H.C."/>
            <person name="Moreno Switt A.I."/>
            <person name="Govoni G."/>
            <person name="Cummings C.A."/>
            <person name="Ranieri M.L."/>
            <person name="Degoricija L."/>
            <person name="Hoelzer K."/>
            <person name="Rodriguez-Rivera L.D."/>
            <person name="Brown S."/>
            <person name="Bolchacova E."/>
            <person name="Furtado M.R."/>
            <person name="Wiedmann M."/>
        </authorList>
    </citation>
    <scope>NUCLEOTIDE SEQUENCE [LARGE SCALE GENOMIC DNA]</scope>
    <source>
        <strain evidence="1 2">A4-580</strain>
    </source>
</reference>
<dbReference type="AlphaFoldDB" id="G5S9E0"/>
<comment type="caution">
    <text evidence="1">The sequence shown here is derived from an EMBL/GenBank/DDBJ whole genome shotgun (WGS) entry which is preliminary data.</text>
</comment>
<gene>
    <name evidence="1" type="ORF">LTSEWAN_1585</name>
</gene>
<protein>
    <submittedName>
        <fullName evidence="1">Uncharacterized protein</fullName>
    </submittedName>
</protein>
<proteinExistence type="predicted"/>
<evidence type="ECO:0000313" key="2">
    <source>
        <dbReference type="Proteomes" id="UP000003536"/>
    </source>
</evidence>
<dbReference type="EMBL" id="AFCX01000512">
    <property type="protein sequence ID" value="EHD04831.1"/>
    <property type="molecule type" value="Genomic_DNA"/>
</dbReference>
<accession>G5S9E0</accession>
<dbReference type="Proteomes" id="UP000003536">
    <property type="component" value="Unassembled WGS sequence"/>
</dbReference>
<dbReference type="PATRIC" id="fig|913086.3.peg.1247"/>
<organism evidence="1 2">
    <name type="scientific">Salmonella enterica subsp. enterica serovar Wandsworth str. A4-580</name>
    <dbReference type="NCBI Taxonomy" id="913086"/>
    <lineage>
        <taxon>Bacteria</taxon>
        <taxon>Pseudomonadati</taxon>
        <taxon>Pseudomonadota</taxon>
        <taxon>Gammaproteobacteria</taxon>
        <taxon>Enterobacterales</taxon>
        <taxon>Enterobacteriaceae</taxon>
        <taxon>Salmonella</taxon>
    </lineage>
</organism>